<organism evidence="9 11">
    <name type="scientific">Vagococcus xieshaowenii</name>
    <dbReference type="NCBI Taxonomy" id="2562451"/>
    <lineage>
        <taxon>Bacteria</taxon>
        <taxon>Bacillati</taxon>
        <taxon>Bacillota</taxon>
        <taxon>Bacilli</taxon>
        <taxon>Lactobacillales</taxon>
        <taxon>Enterococcaceae</taxon>
        <taxon>Vagococcus</taxon>
    </lineage>
</organism>
<evidence type="ECO:0000313" key="9">
    <source>
        <dbReference type="EMBL" id="TFZ39250.1"/>
    </source>
</evidence>
<dbReference type="Pfam" id="PF08340">
    <property type="entry name" value="YicC-like_C"/>
    <property type="match status" value="1"/>
</dbReference>
<evidence type="ECO:0000256" key="1">
    <source>
        <dbReference type="ARBA" id="ARBA00001968"/>
    </source>
</evidence>
<dbReference type="InterPro" id="IPR013527">
    <property type="entry name" value="YicC-like_N"/>
</dbReference>
<dbReference type="Proteomes" id="UP000296883">
    <property type="component" value="Chromosome"/>
</dbReference>
<dbReference type="PANTHER" id="PTHR30636:SF3">
    <property type="entry name" value="UPF0701 PROTEIN YICC"/>
    <property type="match status" value="1"/>
</dbReference>
<name>A0AAJ5EEP5_9ENTE</name>
<dbReference type="PANTHER" id="PTHR30636">
    <property type="entry name" value="UPF0701 PROTEIN YICC"/>
    <property type="match status" value="1"/>
</dbReference>
<keyword evidence="10" id="KW-1185">Reference proteome</keyword>
<dbReference type="AlphaFoldDB" id="A0AAJ5EEP5"/>
<evidence type="ECO:0000313" key="11">
    <source>
        <dbReference type="Proteomes" id="UP000297725"/>
    </source>
</evidence>
<proteinExistence type="inferred from homology"/>
<feature type="domain" description="Endoribonuclease YicC-like N-terminal" evidence="6">
    <location>
        <begin position="1"/>
        <end position="159"/>
    </location>
</feature>
<evidence type="ECO:0000256" key="4">
    <source>
        <dbReference type="ARBA" id="ARBA00022801"/>
    </source>
</evidence>
<comment type="similarity">
    <text evidence="5">Belongs to the YicC/YloC family.</text>
</comment>
<dbReference type="EMBL" id="SRHU01000037">
    <property type="protein sequence ID" value="TFZ39250.1"/>
    <property type="molecule type" value="Genomic_DNA"/>
</dbReference>
<reference evidence="8 10" key="2">
    <citation type="journal article" date="2020" name="Int. J. Syst. Evol. Microbiol.">
        <title>Vagococcus xieshaowenii sp. nov., isolated from snow finch (Montifringilla taczanowskii) cloacal content.</title>
        <authorList>
            <person name="Ge Y."/>
            <person name="Yang J."/>
            <person name="Lai X.H."/>
            <person name="Zhang G."/>
            <person name="Jin D."/>
            <person name="Lu S."/>
            <person name="Wang B."/>
            <person name="Huang Y."/>
            <person name="Huang Y."/>
            <person name="Ren Z."/>
            <person name="Zhang X."/>
            <person name="Xu J."/>
        </authorList>
    </citation>
    <scope>NUCLEOTIDE SEQUENCE [LARGE SCALE GENOMIC DNA]</scope>
    <source>
        <strain evidence="10">personal::cf-49</strain>
        <strain evidence="8">Personal::cf-49</strain>
    </source>
</reference>
<accession>A0AAJ5EEP5</accession>
<evidence type="ECO:0000256" key="5">
    <source>
        <dbReference type="ARBA" id="ARBA00035648"/>
    </source>
</evidence>
<dbReference type="InterPro" id="IPR005229">
    <property type="entry name" value="YicC/YloC-like"/>
</dbReference>
<dbReference type="Pfam" id="PF03755">
    <property type="entry name" value="YicC-like_N"/>
    <property type="match status" value="1"/>
</dbReference>
<keyword evidence="4" id="KW-0378">Hydrolase</keyword>
<dbReference type="InterPro" id="IPR013551">
    <property type="entry name" value="YicC-like_C"/>
</dbReference>
<comment type="cofactor">
    <cofactor evidence="1">
        <name>a divalent metal cation</name>
        <dbReference type="ChEBI" id="CHEBI:60240"/>
    </cofactor>
</comment>
<dbReference type="EMBL" id="CP038865">
    <property type="protein sequence ID" value="QCA28938.1"/>
    <property type="molecule type" value="Genomic_DNA"/>
</dbReference>
<dbReference type="Proteomes" id="UP000297725">
    <property type="component" value="Unassembled WGS sequence"/>
</dbReference>
<sequence>MKSMTGFGKSQSLNNNIQVEIEIKSVNHRFLDTQFRMPRELLAFENDYKTVLKELIQRGRVESYITVTTNIDNQRQLMIHWSLLDELVLQLNQASEMRYKEKAFNPESIMTGLVTNPQFFEVTENKEMTQEDAQLIMKCYREAVERLDSSRLAEGKQIAGVLTVLLNEFEQQMLAVKELVPEIEQDYRHRLEKRLKQEVGEQFEESRLLTELALLIEKGDIQEELDRLVIHIKKAHELITTDGPIGREFDFLLQEMNREVNTTGSKSVNIAVKELIVQMKTMLEKIKEQIQNIE</sequence>
<feature type="domain" description="Endoribonuclease YicC-like C-terminal" evidence="7">
    <location>
        <begin position="176"/>
        <end position="294"/>
    </location>
</feature>
<keyword evidence="3" id="KW-0255">Endonuclease</keyword>
<reference evidence="9 11" key="1">
    <citation type="submission" date="2019-03" db="EMBL/GenBank/DDBJ databases">
        <title>Vagococcus sp. was isolated fron gut of Carduelis flavirostris.</title>
        <authorList>
            <person name="Ge Y."/>
        </authorList>
    </citation>
    <scope>NUCLEOTIDE SEQUENCE [LARGE SCALE GENOMIC DNA]</scope>
    <source>
        <strain evidence="9 11">CF-210</strain>
    </source>
</reference>
<evidence type="ECO:0000313" key="10">
    <source>
        <dbReference type="Proteomes" id="UP000296883"/>
    </source>
</evidence>
<keyword evidence="2" id="KW-0540">Nuclease</keyword>
<dbReference type="NCBIfam" id="TIGR00255">
    <property type="entry name" value="YicC/YloC family endoribonuclease"/>
    <property type="match status" value="1"/>
</dbReference>
<evidence type="ECO:0000259" key="7">
    <source>
        <dbReference type="Pfam" id="PF08340"/>
    </source>
</evidence>
<dbReference type="GO" id="GO:0016787">
    <property type="term" value="F:hydrolase activity"/>
    <property type="evidence" value="ECO:0007669"/>
    <property type="project" value="UniProtKB-KW"/>
</dbReference>
<evidence type="ECO:0000313" key="8">
    <source>
        <dbReference type="EMBL" id="QCA28938.1"/>
    </source>
</evidence>
<gene>
    <name evidence="9" type="ORF">E4031_09600</name>
    <name evidence="8" type="ORF">E4Z98_06265</name>
</gene>
<evidence type="ECO:0000256" key="2">
    <source>
        <dbReference type="ARBA" id="ARBA00022722"/>
    </source>
</evidence>
<dbReference type="RefSeq" id="WP_135255241.1">
    <property type="nucleotide sequence ID" value="NZ_CP038865.1"/>
</dbReference>
<dbReference type="GO" id="GO:0004521">
    <property type="term" value="F:RNA endonuclease activity"/>
    <property type="evidence" value="ECO:0007669"/>
    <property type="project" value="InterPro"/>
</dbReference>
<evidence type="ECO:0000259" key="6">
    <source>
        <dbReference type="Pfam" id="PF03755"/>
    </source>
</evidence>
<protein>
    <submittedName>
        <fullName evidence="9">YicC family protein</fullName>
    </submittedName>
</protein>
<evidence type="ECO:0000256" key="3">
    <source>
        <dbReference type="ARBA" id="ARBA00022759"/>
    </source>
</evidence>